<evidence type="ECO:0000313" key="2">
    <source>
        <dbReference type="EMBL" id="PNT26045.1"/>
    </source>
</evidence>
<feature type="signal peptide" evidence="1">
    <location>
        <begin position="1"/>
        <end position="25"/>
    </location>
</feature>
<feature type="chain" id="PRO_5014363127" evidence="1">
    <location>
        <begin position="26"/>
        <end position="107"/>
    </location>
</feature>
<dbReference type="AlphaFoldDB" id="A0A2K1ZL88"/>
<name>A0A2K1ZL88_POPTR</name>
<evidence type="ECO:0000256" key="1">
    <source>
        <dbReference type="SAM" id="SignalP"/>
    </source>
</evidence>
<dbReference type="EMBL" id="CM009297">
    <property type="protein sequence ID" value="PNT26045.1"/>
    <property type="molecule type" value="Genomic_DNA"/>
</dbReference>
<organism evidence="2 3">
    <name type="scientific">Populus trichocarpa</name>
    <name type="common">Western balsam poplar</name>
    <name type="synonym">Populus balsamifera subsp. trichocarpa</name>
    <dbReference type="NCBI Taxonomy" id="3694"/>
    <lineage>
        <taxon>Eukaryota</taxon>
        <taxon>Viridiplantae</taxon>
        <taxon>Streptophyta</taxon>
        <taxon>Embryophyta</taxon>
        <taxon>Tracheophyta</taxon>
        <taxon>Spermatophyta</taxon>
        <taxon>Magnoliopsida</taxon>
        <taxon>eudicotyledons</taxon>
        <taxon>Gunneridae</taxon>
        <taxon>Pentapetalae</taxon>
        <taxon>rosids</taxon>
        <taxon>fabids</taxon>
        <taxon>Malpighiales</taxon>
        <taxon>Salicaceae</taxon>
        <taxon>Saliceae</taxon>
        <taxon>Populus</taxon>
    </lineage>
</organism>
<evidence type="ECO:0000313" key="3">
    <source>
        <dbReference type="Proteomes" id="UP000006729"/>
    </source>
</evidence>
<keyword evidence="3" id="KW-1185">Reference proteome</keyword>
<dbReference type="InParanoid" id="A0A2K1ZL88"/>
<keyword evidence="1" id="KW-0732">Signal</keyword>
<sequence length="107" mass="12253">METLLPTTLLPSIMLLRTLLVPSPAANSTATDIMSLAKPFPDISKIEVFVGENFRRWQERNIDVLDMYRVVWVLIDIKTNDNAEAWTHVNKMRLNPLVVISLFLVVM</sequence>
<accession>A0A2K1ZL88</accession>
<gene>
    <name evidence="2" type="ORF">POPTR_008G217100</name>
</gene>
<protein>
    <submittedName>
        <fullName evidence="2">Uncharacterized protein</fullName>
    </submittedName>
</protein>
<dbReference type="Proteomes" id="UP000006729">
    <property type="component" value="Chromosome 8"/>
</dbReference>
<proteinExistence type="predicted"/>
<reference evidence="2 3" key="1">
    <citation type="journal article" date="2006" name="Science">
        <title>The genome of black cottonwood, Populus trichocarpa (Torr. &amp; Gray).</title>
        <authorList>
            <person name="Tuskan G.A."/>
            <person name="Difazio S."/>
            <person name="Jansson S."/>
            <person name="Bohlmann J."/>
            <person name="Grigoriev I."/>
            <person name="Hellsten U."/>
            <person name="Putnam N."/>
            <person name="Ralph S."/>
            <person name="Rombauts S."/>
            <person name="Salamov A."/>
            <person name="Schein J."/>
            <person name="Sterck L."/>
            <person name="Aerts A."/>
            <person name="Bhalerao R.R."/>
            <person name="Bhalerao R.P."/>
            <person name="Blaudez D."/>
            <person name="Boerjan W."/>
            <person name="Brun A."/>
            <person name="Brunner A."/>
            <person name="Busov V."/>
            <person name="Campbell M."/>
            <person name="Carlson J."/>
            <person name="Chalot M."/>
            <person name="Chapman J."/>
            <person name="Chen G.L."/>
            <person name="Cooper D."/>
            <person name="Coutinho P.M."/>
            <person name="Couturier J."/>
            <person name="Covert S."/>
            <person name="Cronk Q."/>
            <person name="Cunningham R."/>
            <person name="Davis J."/>
            <person name="Degroeve S."/>
            <person name="Dejardin A."/>
            <person name="Depamphilis C."/>
            <person name="Detter J."/>
            <person name="Dirks B."/>
            <person name="Dubchak I."/>
            <person name="Duplessis S."/>
            <person name="Ehlting J."/>
            <person name="Ellis B."/>
            <person name="Gendler K."/>
            <person name="Goodstein D."/>
            <person name="Gribskov M."/>
            <person name="Grimwood J."/>
            <person name="Groover A."/>
            <person name="Gunter L."/>
            <person name="Hamberger B."/>
            <person name="Heinze B."/>
            <person name="Helariutta Y."/>
            <person name="Henrissat B."/>
            <person name="Holligan D."/>
            <person name="Holt R."/>
            <person name="Huang W."/>
            <person name="Islam-Faridi N."/>
            <person name="Jones S."/>
            <person name="Jones-Rhoades M."/>
            <person name="Jorgensen R."/>
            <person name="Joshi C."/>
            <person name="Kangasjarvi J."/>
            <person name="Karlsson J."/>
            <person name="Kelleher C."/>
            <person name="Kirkpatrick R."/>
            <person name="Kirst M."/>
            <person name="Kohler A."/>
            <person name="Kalluri U."/>
            <person name="Larimer F."/>
            <person name="Leebens-Mack J."/>
            <person name="Leple J.C."/>
            <person name="Locascio P."/>
            <person name="Lou Y."/>
            <person name="Lucas S."/>
            <person name="Martin F."/>
            <person name="Montanini B."/>
            <person name="Napoli C."/>
            <person name="Nelson D.R."/>
            <person name="Nelson C."/>
            <person name="Nieminen K."/>
            <person name="Nilsson O."/>
            <person name="Pereda V."/>
            <person name="Peter G."/>
            <person name="Philippe R."/>
            <person name="Pilate G."/>
            <person name="Poliakov A."/>
            <person name="Razumovskaya J."/>
            <person name="Richardson P."/>
            <person name="Rinaldi C."/>
            <person name="Ritland K."/>
            <person name="Rouze P."/>
            <person name="Ryaboy D."/>
            <person name="Schmutz J."/>
            <person name="Schrader J."/>
            <person name="Segerman B."/>
            <person name="Shin H."/>
            <person name="Siddiqui A."/>
            <person name="Sterky F."/>
            <person name="Terry A."/>
            <person name="Tsai C.J."/>
            <person name="Uberbacher E."/>
            <person name="Unneberg P."/>
            <person name="Vahala J."/>
            <person name="Wall K."/>
            <person name="Wessler S."/>
            <person name="Yang G."/>
            <person name="Yin T."/>
            <person name="Douglas C."/>
            <person name="Marra M."/>
            <person name="Sandberg G."/>
            <person name="Van de Peer Y."/>
            <person name="Rokhsar D."/>
        </authorList>
    </citation>
    <scope>NUCLEOTIDE SEQUENCE [LARGE SCALE GENOMIC DNA]</scope>
    <source>
        <strain evidence="3">cv. Nisqually</strain>
    </source>
</reference>